<feature type="compositionally biased region" description="Basic and acidic residues" evidence="1">
    <location>
        <begin position="61"/>
        <end position="72"/>
    </location>
</feature>
<feature type="region of interest" description="Disordered" evidence="1">
    <location>
        <begin position="120"/>
        <end position="140"/>
    </location>
</feature>
<proteinExistence type="predicted"/>
<dbReference type="GeneID" id="102806601"/>
<sequence length="140" mass="16177">METFRELLCRQVDVLQAYFDSCVEGGPVENNQRHSWHDDPLEENDGDTESDDLLKPQADNSHLDSENGHREQTSSFLPDIGIDFKGEAFTFKATTAGILATLSHCIELMIQREDQWQRRFEKEQDKRKRAEEAYRNASAE</sequence>
<name>A0ABM0MLJ1_SACKO</name>
<organism evidence="2 3">
    <name type="scientific">Saccoglossus kowalevskii</name>
    <name type="common">Acorn worm</name>
    <dbReference type="NCBI Taxonomy" id="10224"/>
    <lineage>
        <taxon>Eukaryota</taxon>
        <taxon>Metazoa</taxon>
        <taxon>Hemichordata</taxon>
        <taxon>Enteropneusta</taxon>
        <taxon>Harrimaniidae</taxon>
        <taxon>Saccoglossus</taxon>
    </lineage>
</organism>
<dbReference type="RefSeq" id="XP_006820882.1">
    <property type="nucleotide sequence ID" value="XM_006820819.1"/>
</dbReference>
<feature type="compositionally biased region" description="Basic and acidic residues" evidence="1">
    <location>
        <begin position="120"/>
        <end position="134"/>
    </location>
</feature>
<feature type="region of interest" description="Disordered" evidence="1">
    <location>
        <begin position="29"/>
        <end position="77"/>
    </location>
</feature>
<evidence type="ECO:0000256" key="1">
    <source>
        <dbReference type="SAM" id="MobiDB-lite"/>
    </source>
</evidence>
<keyword evidence="2" id="KW-1185">Reference proteome</keyword>
<protein>
    <submittedName>
        <fullName evidence="3">Collagen type IV alpha-3-binding protein-like</fullName>
    </submittedName>
</protein>
<dbReference type="Proteomes" id="UP000694865">
    <property type="component" value="Unplaced"/>
</dbReference>
<evidence type="ECO:0000313" key="2">
    <source>
        <dbReference type="Proteomes" id="UP000694865"/>
    </source>
</evidence>
<gene>
    <name evidence="3" type="primary">LOC102806601</name>
</gene>
<feature type="compositionally biased region" description="Acidic residues" evidence="1">
    <location>
        <begin position="40"/>
        <end position="51"/>
    </location>
</feature>
<accession>A0ABM0MLJ1</accession>
<reference evidence="3" key="1">
    <citation type="submission" date="2025-08" db="UniProtKB">
        <authorList>
            <consortium name="RefSeq"/>
        </authorList>
    </citation>
    <scope>IDENTIFICATION</scope>
    <source>
        <tissue evidence="3">Testes</tissue>
    </source>
</reference>
<evidence type="ECO:0000313" key="3">
    <source>
        <dbReference type="RefSeq" id="XP_006820882.1"/>
    </source>
</evidence>